<proteinExistence type="predicted"/>
<reference evidence="1" key="1">
    <citation type="submission" date="2024-02" db="EMBL/GenBank/DDBJ databases">
        <authorList>
            <consortium name="ELIXIR-Norway"/>
            <consortium name="Elixir Norway"/>
        </authorList>
    </citation>
    <scope>NUCLEOTIDE SEQUENCE</scope>
</reference>
<name>A0ABP0TWH0_9BRYO</name>
<dbReference type="EMBL" id="OZ019907">
    <property type="protein sequence ID" value="CAK9206813.1"/>
    <property type="molecule type" value="Genomic_DNA"/>
</dbReference>
<evidence type="ECO:0000313" key="1">
    <source>
        <dbReference type="EMBL" id="CAK9206813.1"/>
    </source>
</evidence>
<gene>
    <name evidence="1" type="ORF">CSSPTR1EN2_LOCUS8536</name>
</gene>
<organism evidence="1 2">
    <name type="scientific">Sphagnum troendelagicum</name>
    <dbReference type="NCBI Taxonomy" id="128251"/>
    <lineage>
        <taxon>Eukaryota</taxon>
        <taxon>Viridiplantae</taxon>
        <taxon>Streptophyta</taxon>
        <taxon>Embryophyta</taxon>
        <taxon>Bryophyta</taxon>
        <taxon>Sphagnophytina</taxon>
        <taxon>Sphagnopsida</taxon>
        <taxon>Sphagnales</taxon>
        <taxon>Sphagnaceae</taxon>
        <taxon>Sphagnum</taxon>
    </lineage>
</organism>
<sequence length="120" mass="13726">MCSRYEILQSSTSIQGPKLNNPLQVLLCRVQQTDYTDSAYAPYLISRERDRSACSQGLEWSGGTRIDSALRRRWLTGPLRQEQDRGLIFESKQAAVHHEKLIAMTSSAWELEMHQQISTV</sequence>
<keyword evidence="2" id="KW-1185">Reference proteome</keyword>
<dbReference type="Proteomes" id="UP001497512">
    <property type="component" value="Chromosome 15"/>
</dbReference>
<evidence type="ECO:0000313" key="2">
    <source>
        <dbReference type="Proteomes" id="UP001497512"/>
    </source>
</evidence>
<accession>A0ABP0TWH0</accession>
<protein>
    <submittedName>
        <fullName evidence="1">Uncharacterized protein</fullName>
    </submittedName>
</protein>